<feature type="chain" id="PRO_5040211309" evidence="2">
    <location>
        <begin position="25"/>
        <end position="548"/>
    </location>
</feature>
<dbReference type="OrthoDB" id="5946976at2759"/>
<accession>A0A9P8SD23</accession>
<dbReference type="InterPro" id="IPR001466">
    <property type="entry name" value="Beta-lactam-related"/>
</dbReference>
<evidence type="ECO:0000259" key="3">
    <source>
        <dbReference type="Pfam" id="PF00144"/>
    </source>
</evidence>
<dbReference type="RefSeq" id="XP_044715670.1">
    <property type="nucleotide sequence ID" value="XM_044869321.1"/>
</dbReference>
<gene>
    <name evidence="4" type="ORF">HRG_10851</name>
</gene>
<dbReference type="GeneID" id="68359979"/>
<protein>
    <submittedName>
        <fullName evidence="4">Beta-lactamase domain-containing protein</fullName>
    </submittedName>
</protein>
<evidence type="ECO:0000313" key="4">
    <source>
        <dbReference type="EMBL" id="KAH0958156.1"/>
    </source>
</evidence>
<dbReference type="PANTHER" id="PTHR46825">
    <property type="entry name" value="D-ALANYL-D-ALANINE-CARBOXYPEPTIDASE/ENDOPEPTIDASE AMPH"/>
    <property type="match status" value="1"/>
</dbReference>
<name>A0A9P8SD23_9HYPO</name>
<evidence type="ECO:0000256" key="2">
    <source>
        <dbReference type="SAM" id="SignalP"/>
    </source>
</evidence>
<evidence type="ECO:0000256" key="1">
    <source>
        <dbReference type="ARBA" id="ARBA00038215"/>
    </source>
</evidence>
<dbReference type="InterPro" id="IPR050491">
    <property type="entry name" value="AmpC-like"/>
</dbReference>
<keyword evidence="5" id="KW-1185">Reference proteome</keyword>
<dbReference type="InterPro" id="IPR012338">
    <property type="entry name" value="Beta-lactam/transpept-like"/>
</dbReference>
<dbReference type="PANTHER" id="PTHR46825:SF9">
    <property type="entry name" value="BETA-LACTAMASE-RELATED DOMAIN-CONTAINING PROTEIN"/>
    <property type="match status" value="1"/>
</dbReference>
<keyword evidence="2" id="KW-0732">Signal</keyword>
<dbReference type="Proteomes" id="UP000824596">
    <property type="component" value="Unassembled WGS sequence"/>
</dbReference>
<feature type="domain" description="Beta-lactamase-related" evidence="3">
    <location>
        <begin position="38"/>
        <end position="376"/>
    </location>
</feature>
<proteinExistence type="inferred from homology"/>
<dbReference type="AlphaFoldDB" id="A0A9P8SD23"/>
<sequence>MCFISTATGLALILSLLPAWATWAFTAPNGGPFTRDFSAYVEQVMDEWKVPGLAIAVIDGDDVFTQAFGFAELPNIKATPETLFFAGSTTKAMTAAALSHMIDTKNHSSLAGAGWATPISSLIRDDFVVAGDEWATAHLTLDDAVSHRTGMAPHEYAWARRSERGGEPLTIAAVVRRLRGLKLSAEPRTTWQYSHLMYVALSHVIETLTGKWLGDHLRETIFGPLNMTATYCDTQQALDAPQRLASGYHWDQVRRRYGLVDFDDVRPGSGAGFVISNVVDYAKWIKCLLHESAPFSRQTHADIKTPRMIAAREARSGPGETLYGLGWQRKVAHGAAVYMHGGTEVAYATQVFWLPEQGYGVVAMANVAAPGNAAEETIAWRLMEDKLRVSKEARFNISEHMRAAAEKEARDMSNAVDMMYPTRPDPPLPPPVHATQLVGSYFDEGYGVLDIEEAKGRGKGKGALVARRDDMLFMYTLRFKHVSGGFWLLEVWYDDTDSMAAFWGGEFVVGVDGSVAGLMVQLGAVRGGGRVWFERNRTVQAVSRRTQQ</sequence>
<comment type="similarity">
    <text evidence="1">Belongs to the peptidase S12 family.</text>
</comment>
<dbReference type="SUPFAM" id="SSF56601">
    <property type="entry name" value="beta-lactamase/transpeptidase-like"/>
    <property type="match status" value="1"/>
</dbReference>
<reference evidence="4" key="1">
    <citation type="submission" date="2021-09" db="EMBL/GenBank/DDBJ databases">
        <title>A high-quality genome of the endoparasitic fungus Hirsutella rhossiliensis with a comparison of Hirsutella genomes reveals transposable elements contributing to genome size variation.</title>
        <authorList>
            <person name="Lin R."/>
            <person name="Jiao Y."/>
            <person name="Sun X."/>
            <person name="Ling J."/>
            <person name="Xie B."/>
            <person name="Cheng X."/>
        </authorList>
    </citation>
    <scope>NUCLEOTIDE SEQUENCE</scope>
    <source>
        <strain evidence="4">HR02</strain>
    </source>
</reference>
<dbReference type="EMBL" id="JAIZPD010000017">
    <property type="protein sequence ID" value="KAH0958156.1"/>
    <property type="molecule type" value="Genomic_DNA"/>
</dbReference>
<feature type="signal peptide" evidence="2">
    <location>
        <begin position="1"/>
        <end position="24"/>
    </location>
</feature>
<dbReference type="Pfam" id="PF00144">
    <property type="entry name" value="Beta-lactamase"/>
    <property type="match status" value="1"/>
</dbReference>
<dbReference type="Gene3D" id="3.40.710.10">
    <property type="entry name" value="DD-peptidase/beta-lactamase superfamily"/>
    <property type="match status" value="1"/>
</dbReference>
<evidence type="ECO:0000313" key="5">
    <source>
        <dbReference type="Proteomes" id="UP000824596"/>
    </source>
</evidence>
<comment type="caution">
    <text evidence="4">The sequence shown here is derived from an EMBL/GenBank/DDBJ whole genome shotgun (WGS) entry which is preliminary data.</text>
</comment>
<organism evidence="4 5">
    <name type="scientific">Hirsutella rhossiliensis</name>
    <dbReference type="NCBI Taxonomy" id="111463"/>
    <lineage>
        <taxon>Eukaryota</taxon>
        <taxon>Fungi</taxon>
        <taxon>Dikarya</taxon>
        <taxon>Ascomycota</taxon>
        <taxon>Pezizomycotina</taxon>
        <taxon>Sordariomycetes</taxon>
        <taxon>Hypocreomycetidae</taxon>
        <taxon>Hypocreales</taxon>
        <taxon>Ophiocordycipitaceae</taxon>
        <taxon>Hirsutella</taxon>
    </lineage>
</organism>